<dbReference type="Pfam" id="PF06985">
    <property type="entry name" value="HET"/>
    <property type="match status" value="1"/>
</dbReference>
<evidence type="ECO:0000259" key="1">
    <source>
        <dbReference type="Pfam" id="PF06985"/>
    </source>
</evidence>
<comment type="caution">
    <text evidence="2">The sequence shown here is derived from an EMBL/GenBank/DDBJ whole genome shotgun (WGS) entry which is preliminary data.</text>
</comment>
<dbReference type="AlphaFoldDB" id="A0AAE0JI05"/>
<gene>
    <name evidence="2" type="ORF">B0H65DRAFT_423301</name>
</gene>
<protein>
    <submittedName>
        <fullName evidence="2">Heterokaryon incompatibility protein-domain-containing protein</fullName>
    </submittedName>
</protein>
<dbReference type="EMBL" id="JAUEPP010000003">
    <property type="protein sequence ID" value="KAK3348225.1"/>
    <property type="molecule type" value="Genomic_DNA"/>
</dbReference>
<dbReference type="PANTHER" id="PTHR33112:SF12">
    <property type="entry name" value="HETEROKARYON INCOMPATIBILITY DOMAIN-CONTAINING PROTEIN"/>
    <property type="match status" value="1"/>
</dbReference>
<evidence type="ECO:0000313" key="2">
    <source>
        <dbReference type="EMBL" id="KAK3348225.1"/>
    </source>
</evidence>
<feature type="domain" description="Heterokaryon incompatibility" evidence="1">
    <location>
        <begin position="133"/>
        <end position="242"/>
    </location>
</feature>
<organism evidence="2 3">
    <name type="scientific">Neurospora tetraspora</name>
    <dbReference type="NCBI Taxonomy" id="94610"/>
    <lineage>
        <taxon>Eukaryota</taxon>
        <taxon>Fungi</taxon>
        <taxon>Dikarya</taxon>
        <taxon>Ascomycota</taxon>
        <taxon>Pezizomycotina</taxon>
        <taxon>Sordariomycetes</taxon>
        <taxon>Sordariomycetidae</taxon>
        <taxon>Sordariales</taxon>
        <taxon>Sordariaceae</taxon>
        <taxon>Neurospora</taxon>
    </lineage>
</organism>
<reference evidence="2" key="1">
    <citation type="journal article" date="2023" name="Mol. Phylogenet. Evol.">
        <title>Genome-scale phylogeny and comparative genomics of the fungal order Sordariales.</title>
        <authorList>
            <person name="Hensen N."/>
            <person name="Bonometti L."/>
            <person name="Westerberg I."/>
            <person name="Brannstrom I.O."/>
            <person name="Guillou S."/>
            <person name="Cros-Aarteil S."/>
            <person name="Calhoun S."/>
            <person name="Haridas S."/>
            <person name="Kuo A."/>
            <person name="Mondo S."/>
            <person name="Pangilinan J."/>
            <person name="Riley R."/>
            <person name="LaButti K."/>
            <person name="Andreopoulos B."/>
            <person name="Lipzen A."/>
            <person name="Chen C."/>
            <person name="Yan M."/>
            <person name="Daum C."/>
            <person name="Ng V."/>
            <person name="Clum A."/>
            <person name="Steindorff A."/>
            <person name="Ohm R.A."/>
            <person name="Martin F."/>
            <person name="Silar P."/>
            <person name="Natvig D.O."/>
            <person name="Lalanne C."/>
            <person name="Gautier V."/>
            <person name="Ament-Velasquez S.L."/>
            <person name="Kruys A."/>
            <person name="Hutchinson M.I."/>
            <person name="Powell A.J."/>
            <person name="Barry K."/>
            <person name="Miller A.N."/>
            <person name="Grigoriev I.V."/>
            <person name="Debuchy R."/>
            <person name="Gladieux P."/>
            <person name="Hiltunen Thoren M."/>
            <person name="Johannesson H."/>
        </authorList>
    </citation>
    <scope>NUCLEOTIDE SEQUENCE</scope>
    <source>
        <strain evidence="2">CBS 560.94</strain>
    </source>
</reference>
<name>A0AAE0JI05_9PEZI</name>
<dbReference type="RefSeq" id="XP_062683307.1">
    <property type="nucleotide sequence ID" value="XM_062824446.1"/>
</dbReference>
<dbReference type="GeneID" id="87861600"/>
<evidence type="ECO:0000313" key="3">
    <source>
        <dbReference type="Proteomes" id="UP001278500"/>
    </source>
</evidence>
<dbReference type="Proteomes" id="UP001278500">
    <property type="component" value="Unassembled WGS sequence"/>
</dbReference>
<dbReference type="InterPro" id="IPR010730">
    <property type="entry name" value="HET"/>
</dbReference>
<accession>A0AAE0JI05</accession>
<sequence>MNIKLKKPLSYVELLNYCDHTRVDTSNKSPPPTPYVRKFEFSTEEAGVSPKFDLIPLDEDLSGLGNKSLTWSGQVIPPEYRVAMIKTWLSKCRNEHGYKCGHTLPTEYEDYTLLVLDVQRGCLTKIRPSRSHYFALSYVWGREATFQTLKQNFDHLRQPGSISYSSSMLPKTIRDAIKLLIALNERYLWCDRLCIVQDDAENKHSSISRMNAIFGSAHAVIMARSGFDADAGLLSPDHQHPWRRVSRLSDSMRFVTVPSSKAEEGAGLAPLE</sequence>
<reference evidence="2" key="2">
    <citation type="submission" date="2023-06" db="EMBL/GenBank/DDBJ databases">
        <authorList>
            <consortium name="Lawrence Berkeley National Laboratory"/>
            <person name="Haridas S."/>
            <person name="Hensen N."/>
            <person name="Bonometti L."/>
            <person name="Westerberg I."/>
            <person name="Brannstrom I.O."/>
            <person name="Guillou S."/>
            <person name="Cros-Aarteil S."/>
            <person name="Calhoun S."/>
            <person name="Kuo A."/>
            <person name="Mondo S."/>
            <person name="Pangilinan J."/>
            <person name="Riley R."/>
            <person name="Labutti K."/>
            <person name="Andreopoulos B."/>
            <person name="Lipzen A."/>
            <person name="Chen C."/>
            <person name="Yanf M."/>
            <person name="Daum C."/>
            <person name="Ng V."/>
            <person name="Clum A."/>
            <person name="Steindorff A."/>
            <person name="Ohm R."/>
            <person name="Martin F."/>
            <person name="Silar P."/>
            <person name="Natvig D."/>
            <person name="Lalanne C."/>
            <person name="Gautier V."/>
            <person name="Ament-Velasquez S.L."/>
            <person name="Kruys A."/>
            <person name="Hutchinson M.I."/>
            <person name="Powell A.J."/>
            <person name="Barry K."/>
            <person name="Miller A.N."/>
            <person name="Grigoriev I.V."/>
            <person name="Debuchy R."/>
            <person name="Gladieux P."/>
            <person name="Thoren M.H."/>
            <person name="Johannesson H."/>
        </authorList>
    </citation>
    <scope>NUCLEOTIDE SEQUENCE</scope>
    <source>
        <strain evidence="2">CBS 560.94</strain>
    </source>
</reference>
<feature type="non-terminal residue" evidence="2">
    <location>
        <position position="272"/>
    </location>
</feature>
<keyword evidence="3" id="KW-1185">Reference proteome</keyword>
<dbReference type="PANTHER" id="PTHR33112">
    <property type="entry name" value="DOMAIN PROTEIN, PUTATIVE-RELATED"/>
    <property type="match status" value="1"/>
</dbReference>
<proteinExistence type="predicted"/>